<gene>
    <name evidence="3" type="ORF">JF50_05395</name>
</gene>
<keyword evidence="1" id="KW-0472">Membrane</keyword>
<dbReference type="OrthoDB" id="9809813at2"/>
<evidence type="ECO:0000259" key="2">
    <source>
        <dbReference type="Pfam" id="PF02698"/>
    </source>
</evidence>
<dbReference type="RefSeq" id="WP_039608440.1">
    <property type="nucleotide sequence ID" value="NZ_JWIC01000004.1"/>
</dbReference>
<feature type="domain" description="DUF218" evidence="2">
    <location>
        <begin position="79"/>
        <end position="238"/>
    </location>
</feature>
<dbReference type="GO" id="GO:0043164">
    <property type="term" value="P:Gram-negative-bacterium-type cell wall biogenesis"/>
    <property type="evidence" value="ECO:0007669"/>
    <property type="project" value="TreeGrafter"/>
</dbReference>
<dbReference type="PANTHER" id="PTHR30336:SF4">
    <property type="entry name" value="ENVELOPE BIOGENESIS FACTOR ELYC"/>
    <property type="match status" value="1"/>
</dbReference>
<dbReference type="PANTHER" id="PTHR30336">
    <property type="entry name" value="INNER MEMBRANE PROTEIN, PROBABLE PERMEASE"/>
    <property type="match status" value="1"/>
</dbReference>
<feature type="transmembrane region" description="Helical" evidence="1">
    <location>
        <begin position="36"/>
        <end position="56"/>
    </location>
</feature>
<name>A0A0C1QFS6_9GAMM</name>
<dbReference type="Pfam" id="PF02698">
    <property type="entry name" value="DUF218"/>
    <property type="match status" value="1"/>
</dbReference>
<keyword evidence="1" id="KW-1133">Transmembrane helix</keyword>
<evidence type="ECO:0000313" key="4">
    <source>
        <dbReference type="Proteomes" id="UP000031327"/>
    </source>
</evidence>
<dbReference type="GO" id="GO:0000270">
    <property type="term" value="P:peptidoglycan metabolic process"/>
    <property type="evidence" value="ECO:0007669"/>
    <property type="project" value="TreeGrafter"/>
</dbReference>
<dbReference type="EMBL" id="JWIC01000004">
    <property type="protein sequence ID" value="KID58145.1"/>
    <property type="molecule type" value="Genomic_DNA"/>
</dbReference>
<evidence type="ECO:0000256" key="1">
    <source>
        <dbReference type="SAM" id="Phobius"/>
    </source>
</evidence>
<accession>A0A0C1QFS6</accession>
<proteinExistence type="predicted"/>
<reference evidence="3 4" key="1">
    <citation type="submission" date="2014-12" db="EMBL/GenBank/DDBJ databases">
        <title>Draft Genome Sequence of Pseudoalteromonas luteoviolacea HI1.</title>
        <authorList>
            <person name="Asahina A.Y."/>
            <person name="Hadfield M.G."/>
        </authorList>
    </citation>
    <scope>NUCLEOTIDE SEQUENCE [LARGE SCALE GENOMIC DNA]</scope>
    <source>
        <strain evidence="3 4">HI1</strain>
    </source>
</reference>
<dbReference type="Proteomes" id="UP000031327">
    <property type="component" value="Unassembled WGS sequence"/>
</dbReference>
<feature type="transmembrane region" description="Helical" evidence="1">
    <location>
        <begin position="6"/>
        <end position="29"/>
    </location>
</feature>
<dbReference type="AlphaFoldDB" id="A0A0C1QFS6"/>
<dbReference type="InterPro" id="IPR051599">
    <property type="entry name" value="Cell_Envelope_Assoc"/>
</dbReference>
<organism evidence="3 4">
    <name type="scientific">Pseudoalteromonas luteoviolacea</name>
    <dbReference type="NCBI Taxonomy" id="43657"/>
    <lineage>
        <taxon>Bacteria</taxon>
        <taxon>Pseudomonadati</taxon>
        <taxon>Pseudomonadota</taxon>
        <taxon>Gammaproteobacteria</taxon>
        <taxon>Alteromonadales</taxon>
        <taxon>Pseudoalteromonadaceae</taxon>
        <taxon>Pseudoalteromonas</taxon>
    </lineage>
</organism>
<dbReference type="GO" id="GO:0005886">
    <property type="term" value="C:plasma membrane"/>
    <property type="evidence" value="ECO:0007669"/>
    <property type="project" value="TreeGrafter"/>
</dbReference>
<dbReference type="InterPro" id="IPR003848">
    <property type="entry name" value="DUF218"/>
</dbReference>
<keyword evidence="1" id="KW-0812">Transmembrane</keyword>
<protein>
    <submittedName>
        <fullName evidence="3">Membrane protein functionally coupled to the MukBEF chromosome Partitioning Mechanism</fullName>
    </submittedName>
</protein>
<sequence length="254" mass="27697">MFELKKIIGSLIMPLPASLLVIFLLLLLISKTHKKSYVLSVVMVMALWMVSTPYMANLLITPQEQSIPTLSVKSHQHVDAIVVLGAGLAPNAQLPANKQLSSTALARLVEGIRLAHLYPHAELIVSGAGFNRTTSSALMAQTAKALGIKADRIRQNPKARDTADEAMLLAPHLVDSTVILVTSTSHMRRAQDLFAAQGIDTIPSGVEVYSFYNTPPYRQFIASSNTLQAVTTYAHEEMGLLWIALRRSLDSEAL</sequence>
<evidence type="ECO:0000313" key="3">
    <source>
        <dbReference type="EMBL" id="KID58145.1"/>
    </source>
</evidence>
<dbReference type="CDD" id="cd06259">
    <property type="entry name" value="YdcF-like"/>
    <property type="match status" value="1"/>
</dbReference>
<comment type="caution">
    <text evidence="3">The sequence shown here is derived from an EMBL/GenBank/DDBJ whole genome shotgun (WGS) entry which is preliminary data.</text>
</comment>